<proteinExistence type="predicted"/>
<dbReference type="InterPro" id="IPR011047">
    <property type="entry name" value="Quinoprotein_ADH-like_sf"/>
</dbReference>
<dbReference type="InterPro" id="IPR002372">
    <property type="entry name" value="PQQ_rpt_dom"/>
</dbReference>
<dbReference type="SUPFAM" id="SSF50998">
    <property type="entry name" value="Quinoprotein alcohol dehydrogenase-like"/>
    <property type="match status" value="1"/>
</dbReference>
<gene>
    <name evidence="3" type="ORF">H7B90_19220</name>
</gene>
<evidence type="ECO:0000313" key="4">
    <source>
        <dbReference type="Proteomes" id="UP000553776"/>
    </source>
</evidence>
<name>A0A841TY97_9BACL</name>
<dbReference type="AlphaFoldDB" id="A0A841TY97"/>
<reference evidence="3 4" key="1">
    <citation type="submission" date="2020-08" db="EMBL/GenBank/DDBJ databases">
        <title>Cohnella phylogeny.</title>
        <authorList>
            <person name="Dunlap C."/>
        </authorList>
    </citation>
    <scope>NUCLEOTIDE SEQUENCE [LARGE SCALE GENOMIC DNA]</scope>
    <source>
        <strain evidence="3 4">DSM 25239</strain>
    </source>
</reference>
<evidence type="ECO:0000256" key="1">
    <source>
        <dbReference type="SAM" id="SignalP"/>
    </source>
</evidence>
<dbReference type="Gene3D" id="2.130.10.10">
    <property type="entry name" value="YVTN repeat-like/Quinoprotein amine dehydrogenase"/>
    <property type="match status" value="1"/>
</dbReference>
<protein>
    <recommendedName>
        <fullName evidence="2">Pyrrolo-quinoline quinone repeat domain-containing protein</fullName>
    </recommendedName>
</protein>
<dbReference type="EMBL" id="JACJVR010000074">
    <property type="protein sequence ID" value="MBB6693527.1"/>
    <property type="molecule type" value="Genomic_DNA"/>
</dbReference>
<feature type="chain" id="PRO_5032975857" description="Pyrrolo-quinoline quinone repeat domain-containing protein" evidence="1">
    <location>
        <begin position="28"/>
        <end position="396"/>
    </location>
</feature>
<evidence type="ECO:0000259" key="2">
    <source>
        <dbReference type="Pfam" id="PF13360"/>
    </source>
</evidence>
<feature type="signal peptide" evidence="1">
    <location>
        <begin position="1"/>
        <end position="27"/>
    </location>
</feature>
<keyword evidence="4" id="KW-1185">Reference proteome</keyword>
<evidence type="ECO:0000313" key="3">
    <source>
        <dbReference type="EMBL" id="MBB6693527.1"/>
    </source>
</evidence>
<dbReference type="RefSeq" id="WP_185137511.1">
    <property type="nucleotide sequence ID" value="NZ_JACJVR010000074.1"/>
</dbReference>
<dbReference type="InterPro" id="IPR015943">
    <property type="entry name" value="WD40/YVTN_repeat-like_dom_sf"/>
</dbReference>
<sequence>MVKAKFINRVASFILAGLLSLGGEATAASSAAGQQTADRLPEPAWTVALKSPLDGYTEAPYHVPNSNTVYLPSYTLVNSGTKSWAVGVVTAVDKTTGKQKWSFSFYKKGSPYPWTTSNYAYGKTGSVYALVTDGTGTKLYSASAAGKSNWTVKVPDAEEVYAMNDGTLLLVDPDKRNAAGKLTPWAYAYSASGVKISDRSISETYAVLGDRYLVSLSGEPSKPKLEAYGPKLNRLFAYALPNGAYTDVAEGAWLFDNANILLRMNVPKTGNKLVALNAQGKALWERKIAGNAAVQALGSTYALYANGELGLYGNAGLIRKKALAIDEPMPTLLQAPDRRIIVRSAEGWNVIDPATLEPIYHFPSDQKLLTYHYAGDGYLYAVSDAYRLSQYRLAKA</sequence>
<dbReference type="Proteomes" id="UP000553776">
    <property type="component" value="Unassembled WGS sequence"/>
</dbReference>
<comment type="caution">
    <text evidence="3">The sequence shown here is derived from an EMBL/GenBank/DDBJ whole genome shotgun (WGS) entry which is preliminary data.</text>
</comment>
<accession>A0A841TY97</accession>
<dbReference type="Pfam" id="PF13360">
    <property type="entry name" value="PQQ_2"/>
    <property type="match status" value="1"/>
</dbReference>
<organism evidence="3 4">
    <name type="scientific">Cohnella xylanilytica</name>
    <dbReference type="NCBI Taxonomy" id="557555"/>
    <lineage>
        <taxon>Bacteria</taxon>
        <taxon>Bacillati</taxon>
        <taxon>Bacillota</taxon>
        <taxon>Bacilli</taxon>
        <taxon>Bacillales</taxon>
        <taxon>Paenibacillaceae</taxon>
        <taxon>Cohnella</taxon>
    </lineage>
</organism>
<feature type="domain" description="Pyrrolo-quinoline quinone repeat" evidence="2">
    <location>
        <begin position="87"/>
        <end position="176"/>
    </location>
</feature>
<keyword evidence="1" id="KW-0732">Signal</keyword>